<name>A0AA38M5V1_9CUCU</name>
<evidence type="ECO:0000313" key="5">
    <source>
        <dbReference type="EMBL" id="KAJ3643582.1"/>
    </source>
</evidence>
<dbReference type="Gene3D" id="3.80.10.10">
    <property type="entry name" value="Ribonuclease Inhibitor"/>
    <property type="match status" value="3"/>
</dbReference>
<dbReference type="AlphaFoldDB" id="A0AA38M5V1"/>
<dbReference type="InterPro" id="IPR050328">
    <property type="entry name" value="Dev_Immune_Receptor"/>
</dbReference>
<dbReference type="PANTHER" id="PTHR24373">
    <property type="entry name" value="SLIT RELATED LEUCINE-RICH REPEAT NEURONAL PROTEIN"/>
    <property type="match status" value="1"/>
</dbReference>
<comment type="caution">
    <text evidence="5">The sequence shown here is derived from an EMBL/GenBank/DDBJ whole genome shotgun (WGS) entry which is preliminary data.</text>
</comment>
<keyword evidence="1" id="KW-0433">Leucine-rich repeat</keyword>
<keyword evidence="2" id="KW-0732">Signal</keyword>
<evidence type="ECO:0000256" key="3">
    <source>
        <dbReference type="ARBA" id="ARBA00022737"/>
    </source>
</evidence>
<keyword evidence="3" id="KW-0677">Repeat</keyword>
<evidence type="ECO:0008006" key="7">
    <source>
        <dbReference type="Google" id="ProtNLM"/>
    </source>
</evidence>
<reference evidence="5" key="1">
    <citation type="journal article" date="2023" name="G3 (Bethesda)">
        <title>Whole genome assemblies of Zophobas morio and Tenebrio molitor.</title>
        <authorList>
            <person name="Kaur S."/>
            <person name="Stinson S.A."/>
            <person name="diCenzo G.C."/>
        </authorList>
    </citation>
    <scope>NUCLEOTIDE SEQUENCE</scope>
    <source>
        <strain evidence="5">QUZm001</strain>
    </source>
</reference>
<feature type="region of interest" description="Disordered" evidence="4">
    <location>
        <begin position="1"/>
        <end position="29"/>
    </location>
</feature>
<dbReference type="GO" id="GO:0031012">
    <property type="term" value="C:extracellular matrix"/>
    <property type="evidence" value="ECO:0007669"/>
    <property type="project" value="TreeGrafter"/>
</dbReference>
<dbReference type="InterPro" id="IPR003591">
    <property type="entry name" value="Leu-rich_rpt_typical-subtyp"/>
</dbReference>
<evidence type="ECO:0000313" key="6">
    <source>
        <dbReference type="Proteomes" id="UP001168821"/>
    </source>
</evidence>
<evidence type="ECO:0000256" key="1">
    <source>
        <dbReference type="ARBA" id="ARBA00022614"/>
    </source>
</evidence>
<proteinExistence type="predicted"/>
<evidence type="ECO:0000256" key="4">
    <source>
        <dbReference type="SAM" id="MobiDB-lite"/>
    </source>
</evidence>
<dbReference type="InterPro" id="IPR032675">
    <property type="entry name" value="LRR_dom_sf"/>
</dbReference>
<dbReference type="EMBL" id="JALNTZ010000008">
    <property type="protein sequence ID" value="KAJ3643582.1"/>
    <property type="molecule type" value="Genomic_DNA"/>
</dbReference>
<dbReference type="SUPFAM" id="SSF52058">
    <property type="entry name" value="L domain-like"/>
    <property type="match status" value="1"/>
</dbReference>
<dbReference type="PANTHER" id="PTHR24373:SF370">
    <property type="entry name" value="FISH-LIPS, ISOFORM E"/>
    <property type="match status" value="1"/>
</dbReference>
<dbReference type="Proteomes" id="UP001168821">
    <property type="component" value="Unassembled WGS sequence"/>
</dbReference>
<sequence length="524" mass="60497">MTGTGLSRWTEMKSDRTQERARVPNPSVKPAKNVSVFEHKTQLKRNYVIARRLFQRSTNSSSSHTMGKWVFAMTSIIIFKLTLNYDVSRWCKKRTNMQGGEELLCHNASYLLFKNPNLLHNKINTLACENCSLDTLDGTTFNVSKNSIHFLSLTSSKLRTIKEYAFSKFKALRVLNLRNNSITDLDPKSFTNLKRIAQVDLSHNNVRILINNMFEELPNLNLLNLNFNTIYYLQPDAFKGLSNLRHLSLNNNQIEKLDGFIFKHLPNLLLLYLENNNILEIDSFAFANLGSLNSLYLNNNQIRFLTQYNFKPLTNLADLQLRGNSLTEIQISAFNGLTRLKHLYLGNNRLRTVKRYGFIGLDSLRNLELMDNDFELFDLSYVESLKNLNMLWLQQNRISNLSIDFKQDPLDSLNSLGLSDNNFTVVNFKLLYEKMPNIKDIFIYNNTWKCELLVNMFEFFQEKNVSVCASVDCNVNKTRQLVEESCVSEEYEDKEDIDTGVVTGGVGTGFRISVIIVFFNLLFV</sequence>
<keyword evidence="6" id="KW-1185">Reference proteome</keyword>
<dbReference type="FunFam" id="3.80.10.10:FF:001164">
    <property type="entry name" value="GH01279p"/>
    <property type="match status" value="1"/>
</dbReference>
<dbReference type="SMART" id="SM00365">
    <property type="entry name" value="LRR_SD22"/>
    <property type="match status" value="4"/>
</dbReference>
<protein>
    <recommendedName>
        <fullName evidence="7">Insulin-like growth factor-binding protein complex acid labile subunit</fullName>
    </recommendedName>
</protein>
<dbReference type="SMART" id="SM00369">
    <property type="entry name" value="LRR_TYP"/>
    <property type="match status" value="10"/>
</dbReference>
<organism evidence="5 6">
    <name type="scientific">Zophobas morio</name>
    <dbReference type="NCBI Taxonomy" id="2755281"/>
    <lineage>
        <taxon>Eukaryota</taxon>
        <taxon>Metazoa</taxon>
        <taxon>Ecdysozoa</taxon>
        <taxon>Arthropoda</taxon>
        <taxon>Hexapoda</taxon>
        <taxon>Insecta</taxon>
        <taxon>Pterygota</taxon>
        <taxon>Neoptera</taxon>
        <taxon>Endopterygota</taxon>
        <taxon>Coleoptera</taxon>
        <taxon>Polyphaga</taxon>
        <taxon>Cucujiformia</taxon>
        <taxon>Tenebrionidae</taxon>
        <taxon>Zophobas</taxon>
    </lineage>
</organism>
<dbReference type="GO" id="GO:0005615">
    <property type="term" value="C:extracellular space"/>
    <property type="evidence" value="ECO:0007669"/>
    <property type="project" value="TreeGrafter"/>
</dbReference>
<dbReference type="InterPro" id="IPR001611">
    <property type="entry name" value="Leu-rich_rpt"/>
</dbReference>
<accession>A0AA38M5V1</accession>
<feature type="compositionally biased region" description="Basic and acidic residues" evidence="4">
    <location>
        <begin position="10"/>
        <end position="22"/>
    </location>
</feature>
<evidence type="ECO:0000256" key="2">
    <source>
        <dbReference type="ARBA" id="ARBA00022729"/>
    </source>
</evidence>
<dbReference type="PROSITE" id="PS51450">
    <property type="entry name" value="LRR"/>
    <property type="match status" value="4"/>
</dbReference>
<gene>
    <name evidence="5" type="ORF">Zmor_026283</name>
</gene>
<dbReference type="Pfam" id="PF13855">
    <property type="entry name" value="LRR_8"/>
    <property type="match status" value="3"/>
</dbReference>